<gene>
    <name evidence="3" type="ORF">GH714_041970</name>
</gene>
<evidence type="ECO:0008006" key="5">
    <source>
        <dbReference type="Google" id="ProtNLM"/>
    </source>
</evidence>
<keyword evidence="4" id="KW-1185">Reference proteome</keyword>
<feature type="region of interest" description="Disordered" evidence="1">
    <location>
        <begin position="32"/>
        <end position="72"/>
    </location>
</feature>
<evidence type="ECO:0000256" key="2">
    <source>
        <dbReference type="SAM" id="SignalP"/>
    </source>
</evidence>
<reference evidence="3 4" key="1">
    <citation type="journal article" date="2020" name="Mol. Plant">
        <title>The Chromosome-Based Rubber Tree Genome Provides New Insights into Spurge Genome Evolution and Rubber Biosynthesis.</title>
        <authorList>
            <person name="Liu J."/>
            <person name="Shi C."/>
            <person name="Shi C.C."/>
            <person name="Li W."/>
            <person name="Zhang Q.J."/>
            <person name="Zhang Y."/>
            <person name="Li K."/>
            <person name="Lu H.F."/>
            <person name="Shi C."/>
            <person name="Zhu S.T."/>
            <person name="Xiao Z.Y."/>
            <person name="Nan H."/>
            <person name="Yue Y."/>
            <person name="Zhu X.G."/>
            <person name="Wu Y."/>
            <person name="Hong X.N."/>
            <person name="Fan G.Y."/>
            <person name="Tong Y."/>
            <person name="Zhang D."/>
            <person name="Mao C.L."/>
            <person name="Liu Y.L."/>
            <person name="Hao S.J."/>
            <person name="Liu W.Q."/>
            <person name="Lv M.Q."/>
            <person name="Zhang H.B."/>
            <person name="Liu Y."/>
            <person name="Hu-Tang G.R."/>
            <person name="Wang J.P."/>
            <person name="Wang J.H."/>
            <person name="Sun Y.H."/>
            <person name="Ni S.B."/>
            <person name="Chen W.B."/>
            <person name="Zhang X.C."/>
            <person name="Jiao Y.N."/>
            <person name="Eichler E.E."/>
            <person name="Li G.H."/>
            <person name="Liu X."/>
            <person name="Gao L.Z."/>
        </authorList>
    </citation>
    <scope>NUCLEOTIDE SEQUENCE [LARGE SCALE GENOMIC DNA]</scope>
    <source>
        <strain evidence="4">cv. GT1</strain>
        <tissue evidence="3">Leaf</tissue>
    </source>
</reference>
<evidence type="ECO:0000256" key="1">
    <source>
        <dbReference type="SAM" id="MobiDB-lite"/>
    </source>
</evidence>
<evidence type="ECO:0000313" key="3">
    <source>
        <dbReference type="EMBL" id="KAF2316629.1"/>
    </source>
</evidence>
<evidence type="ECO:0000313" key="4">
    <source>
        <dbReference type="Proteomes" id="UP000467840"/>
    </source>
</evidence>
<dbReference type="Proteomes" id="UP000467840">
    <property type="component" value="Chromosome 15"/>
</dbReference>
<dbReference type="EMBL" id="JAAGAX010000005">
    <property type="protein sequence ID" value="KAF2316629.1"/>
    <property type="molecule type" value="Genomic_DNA"/>
</dbReference>
<organism evidence="3 4">
    <name type="scientific">Hevea brasiliensis</name>
    <name type="common">Para rubber tree</name>
    <name type="synonym">Siphonia brasiliensis</name>
    <dbReference type="NCBI Taxonomy" id="3981"/>
    <lineage>
        <taxon>Eukaryota</taxon>
        <taxon>Viridiplantae</taxon>
        <taxon>Streptophyta</taxon>
        <taxon>Embryophyta</taxon>
        <taxon>Tracheophyta</taxon>
        <taxon>Spermatophyta</taxon>
        <taxon>Magnoliopsida</taxon>
        <taxon>eudicotyledons</taxon>
        <taxon>Gunneridae</taxon>
        <taxon>Pentapetalae</taxon>
        <taxon>rosids</taxon>
        <taxon>fabids</taxon>
        <taxon>Malpighiales</taxon>
        <taxon>Euphorbiaceae</taxon>
        <taxon>Crotonoideae</taxon>
        <taxon>Micrandreae</taxon>
        <taxon>Hevea</taxon>
    </lineage>
</organism>
<proteinExistence type="predicted"/>
<comment type="caution">
    <text evidence="3">The sequence shown here is derived from an EMBL/GenBank/DDBJ whole genome shotgun (WGS) entry which is preliminary data.</text>
</comment>
<keyword evidence="2" id="KW-0732">Signal</keyword>
<feature type="chain" id="PRO_5025406574" description="Transmembrane protein" evidence="2">
    <location>
        <begin position="27"/>
        <end position="72"/>
    </location>
</feature>
<feature type="signal peptide" evidence="2">
    <location>
        <begin position="1"/>
        <end position="26"/>
    </location>
</feature>
<accession>A0A6A6MXN9</accession>
<protein>
    <recommendedName>
        <fullName evidence="5">Transmembrane protein</fullName>
    </recommendedName>
</protein>
<sequence length="72" mass="7736">MAGKAAWLTSVVGIIILVLLLSSSIAHTIDESKIPNPRDKKSGRHAFFFEENKSGGPSHISPPDGHENSKGR</sequence>
<dbReference type="AlphaFoldDB" id="A0A6A6MXN9"/>
<name>A0A6A6MXN9_HEVBR</name>